<keyword evidence="1" id="KW-0808">Transferase</keyword>
<dbReference type="CDD" id="cd02523">
    <property type="entry name" value="PC_cytidylyltransferase"/>
    <property type="match status" value="1"/>
</dbReference>
<evidence type="ECO:0000313" key="4">
    <source>
        <dbReference type="EMBL" id="QSV46809.1"/>
    </source>
</evidence>
<proteinExistence type="predicted"/>
<dbReference type="PANTHER" id="PTHR43584:SF5">
    <property type="entry name" value="PROTEIN LICC"/>
    <property type="match status" value="1"/>
</dbReference>
<keyword evidence="2 4" id="KW-0548">Nucleotidyltransferase</keyword>
<dbReference type="Gene3D" id="3.90.550.10">
    <property type="entry name" value="Spore Coat Polysaccharide Biosynthesis Protein SpsA, Chain A"/>
    <property type="match status" value="1"/>
</dbReference>
<dbReference type="Proteomes" id="UP000663651">
    <property type="component" value="Chromosome"/>
</dbReference>
<sequence length="252" mass="28118">MKAIILSAGQGKRLLPYTAERPKCTVPINGQAMVEWQIDELIKCGVEDICVVVGYGADKVEQLLYDRYGQGGVRTIFNPFYSVADNLGTCWIARSEMTEDFIILNGDTLFQAPVLENLLASEPRPVTVTIDRKNSYDGDDMKVILDGERLVRIGKDLPLDQVHAESIGMLLFRGEGPELFRQTVEDVMRNPTSLKRWYLSVIDELAQKSPVWTCCIEGLVWGEVDCPADLKHAEKVVRGIAERQAGDMRGAV</sequence>
<dbReference type="RefSeq" id="WP_207164587.1">
    <property type="nucleotide sequence ID" value="NZ_CP071382.1"/>
</dbReference>
<dbReference type="InterPro" id="IPR025877">
    <property type="entry name" value="MobA-like_NTP_Trfase"/>
</dbReference>
<evidence type="ECO:0000259" key="3">
    <source>
        <dbReference type="Pfam" id="PF12804"/>
    </source>
</evidence>
<dbReference type="GO" id="GO:0016779">
    <property type="term" value="F:nucleotidyltransferase activity"/>
    <property type="evidence" value="ECO:0007669"/>
    <property type="project" value="UniProtKB-KW"/>
</dbReference>
<evidence type="ECO:0000256" key="1">
    <source>
        <dbReference type="ARBA" id="ARBA00022679"/>
    </source>
</evidence>
<protein>
    <submittedName>
        <fullName evidence="4">Phosphocholine cytidylyltransferase family protein</fullName>
    </submittedName>
</protein>
<evidence type="ECO:0000256" key="2">
    <source>
        <dbReference type="ARBA" id="ARBA00022695"/>
    </source>
</evidence>
<dbReference type="InterPro" id="IPR050065">
    <property type="entry name" value="GlmU-like"/>
</dbReference>
<gene>
    <name evidence="4" type="ORF">JZM60_05940</name>
</gene>
<reference evidence="4 5" key="1">
    <citation type="submission" date="2021-03" db="EMBL/GenBank/DDBJ databases">
        <title>Geobacter metallireducens gen. nov. sp. nov., a microorganism capable of coupling the complete oxidation of organic compounds to the reduction of iron and other metals.</title>
        <authorList>
            <person name="Li Y."/>
        </authorList>
    </citation>
    <scope>NUCLEOTIDE SEQUENCE [LARGE SCALE GENOMIC DNA]</scope>
    <source>
        <strain evidence="4 5">Jerry-YX</strain>
    </source>
</reference>
<accession>A0ABX7Q5U1</accession>
<dbReference type="Pfam" id="PF12804">
    <property type="entry name" value="NTP_transf_3"/>
    <property type="match status" value="1"/>
</dbReference>
<organism evidence="4 5">
    <name type="scientific">Geobacter benzoatilyticus</name>
    <dbReference type="NCBI Taxonomy" id="2815309"/>
    <lineage>
        <taxon>Bacteria</taxon>
        <taxon>Pseudomonadati</taxon>
        <taxon>Thermodesulfobacteriota</taxon>
        <taxon>Desulfuromonadia</taxon>
        <taxon>Geobacterales</taxon>
        <taxon>Geobacteraceae</taxon>
        <taxon>Geobacter</taxon>
    </lineage>
</organism>
<dbReference type="SUPFAM" id="SSF53448">
    <property type="entry name" value="Nucleotide-diphospho-sugar transferases"/>
    <property type="match status" value="1"/>
</dbReference>
<dbReference type="InterPro" id="IPR029044">
    <property type="entry name" value="Nucleotide-diphossugar_trans"/>
</dbReference>
<dbReference type="EMBL" id="CP071382">
    <property type="protein sequence ID" value="QSV46809.1"/>
    <property type="molecule type" value="Genomic_DNA"/>
</dbReference>
<evidence type="ECO:0000313" key="5">
    <source>
        <dbReference type="Proteomes" id="UP000663651"/>
    </source>
</evidence>
<keyword evidence="5" id="KW-1185">Reference proteome</keyword>
<feature type="domain" description="MobA-like NTP transferase" evidence="3">
    <location>
        <begin position="3"/>
        <end position="129"/>
    </location>
</feature>
<name>A0ABX7Q5U1_9BACT</name>
<dbReference type="PANTHER" id="PTHR43584">
    <property type="entry name" value="NUCLEOTIDYL TRANSFERASE"/>
    <property type="match status" value="1"/>
</dbReference>